<accession>A0A9N9FBE2</accession>
<comment type="caution">
    <text evidence="2">The sequence shown here is derived from an EMBL/GenBank/DDBJ whole genome shotgun (WGS) entry which is preliminary data.</text>
</comment>
<keyword evidence="1" id="KW-0812">Transmembrane</keyword>
<dbReference type="Proteomes" id="UP000789508">
    <property type="component" value="Unassembled WGS sequence"/>
</dbReference>
<protein>
    <submittedName>
        <fullName evidence="2">3522_t:CDS:1</fullName>
    </submittedName>
</protein>
<evidence type="ECO:0000313" key="2">
    <source>
        <dbReference type="EMBL" id="CAG8522395.1"/>
    </source>
</evidence>
<keyword evidence="1" id="KW-0472">Membrane</keyword>
<sequence length="94" mass="10677">HLKQNPESAKIWMFGKGPNTIIYECLTETTLSAIIAYTLSLFIITPEMDKTSGDVKEIDREGVSNGFKLDAPNYNVIFELRKDVDHEKVLRGNF</sequence>
<proteinExistence type="predicted"/>
<feature type="transmembrane region" description="Helical" evidence="1">
    <location>
        <begin position="21"/>
        <end position="44"/>
    </location>
</feature>
<feature type="non-terminal residue" evidence="2">
    <location>
        <position position="1"/>
    </location>
</feature>
<evidence type="ECO:0000313" key="3">
    <source>
        <dbReference type="Proteomes" id="UP000789508"/>
    </source>
</evidence>
<name>A0A9N9FBE2_9GLOM</name>
<organism evidence="2 3">
    <name type="scientific">Ambispora leptoticha</name>
    <dbReference type="NCBI Taxonomy" id="144679"/>
    <lineage>
        <taxon>Eukaryota</taxon>
        <taxon>Fungi</taxon>
        <taxon>Fungi incertae sedis</taxon>
        <taxon>Mucoromycota</taxon>
        <taxon>Glomeromycotina</taxon>
        <taxon>Glomeromycetes</taxon>
        <taxon>Archaeosporales</taxon>
        <taxon>Ambisporaceae</taxon>
        <taxon>Ambispora</taxon>
    </lineage>
</organism>
<keyword evidence="1" id="KW-1133">Transmembrane helix</keyword>
<reference evidence="2" key="1">
    <citation type="submission" date="2021-06" db="EMBL/GenBank/DDBJ databases">
        <authorList>
            <person name="Kallberg Y."/>
            <person name="Tangrot J."/>
            <person name="Rosling A."/>
        </authorList>
    </citation>
    <scope>NUCLEOTIDE SEQUENCE</scope>
    <source>
        <strain evidence="2">FL130A</strain>
    </source>
</reference>
<keyword evidence="3" id="KW-1185">Reference proteome</keyword>
<evidence type="ECO:0000256" key="1">
    <source>
        <dbReference type="SAM" id="Phobius"/>
    </source>
</evidence>
<gene>
    <name evidence="2" type="ORF">ALEPTO_LOCUS4535</name>
</gene>
<dbReference type="AlphaFoldDB" id="A0A9N9FBE2"/>
<dbReference type="EMBL" id="CAJVPS010001054">
    <property type="protein sequence ID" value="CAG8522395.1"/>
    <property type="molecule type" value="Genomic_DNA"/>
</dbReference>